<dbReference type="RefSeq" id="WP_174400077.1">
    <property type="nucleotide sequence ID" value="NZ_VBSB01000015.1"/>
</dbReference>
<evidence type="ECO:0000313" key="1">
    <source>
        <dbReference type="EMBL" id="NTY62364.1"/>
    </source>
</evidence>
<name>A0ABX2JXC1_9MYCO</name>
<accession>A0ABX2JXC1</accession>
<dbReference type="Proteomes" id="UP000708347">
    <property type="component" value="Unassembled WGS sequence"/>
</dbReference>
<dbReference type="EMBL" id="VBSB01000015">
    <property type="protein sequence ID" value="NTY62364.1"/>
    <property type="molecule type" value="Genomic_DNA"/>
</dbReference>
<sequence length="150" mass="15979">MAISRRSGLWIACVAAVVAAVVVALVVFLPDRSNSDCATVRSMIDYNRSQSHAIGSASDPEKGTEASVGDYQKWADQMQKYAAEIKDPALADHAHRLADLATKTVSVVQQARSDDSGPLAPTPPPWAKTYAEMQTQSHTELVALNAACPA</sequence>
<evidence type="ECO:0000313" key="2">
    <source>
        <dbReference type="Proteomes" id="UP000708347"/>
    </source>
</evidence>
<organism evidence="1 2">
    <name type="scientific">Mycolicibacterium sphagni</name>
    <dbReference type="NCBI Taxonomy" id="1786"/>
    <lineage>
        <taxon>Bacteria</taxon>
        <taxon>Bacillati</taxon>
        <taxon>Actinomycetota</taxon>
        <taxon>Actinomycetes</taxon>
        <taxon>Mycobacteriales</taxon>
        <taxon>Mycobacteriaceae</taxon>
        <taxon>Mycolicibacterium</taxon>
    </lineage>
</organism>
<protein>
    <submittedName>
        <fullName evidence="1">Uncharacterized protein</fullName>
    </submittedName>
</protein>
<reference evidence="1 2" key="1">
    <citation type="submission" date="2019-05" db="EMBL/GenBank/DDBJ databases">
        <title>Mycolicibacterium sphagni ENV482 genome assembly.</title>
        <authorList>
            <person name="Chen W."/>
            <person name="Faulkner N.W."/>
            <person name="Hyman M.R."/>
        </authorList>
    </citation>
    <scope>NUCLEOTIDE SEQUENCE [LARGE SCALE GENOMIC DNA]</scope>
    <source>
        <strain evidence="1 2">ENV482</strain>
    </source>
</reference>
<gene>
    <name evidence="1" type="ORF">FEG63_22765</name>
</gene>
<keyword evidence="2" id="KW-1185">Reference proteome</keyword>
<comment type="caution">
    <text evidence="1">The sequence shown here is derived from an EMBL/GenBank/DDBJ whole genome shotgun (WGS) entry which is preliminary data.</text>
</comment>
<proteinExistence type="predicted"/>